<dbReference type="SUPFAM" id="SSF88946">
    <property type="entry name" value="Sigma2 domain of RNA polymerase sigma factors"/>
    <property type="match status" value="1"/>
</dbReference>
<dbReference type="InterPro" id="IPR013249">
    <property type="entry name" value="RNA_pol_sigma70_r4_t2"/>
</dbReference>
<protein>
    <submittedName>
        <fullName evidence="8">RNA polymerase sigma factor</fullName>
    </submittedName>
</protein>
<dbReference type="RefSeq" id="WP_270027838.1">
    <property type="nucleotide sequence ID" value="NZ_JAPDDP010000054.1"/>
</dbReference>
<gene>
    <name evidence="8" type="ORF">OJ997_24280</name>
</gene>
<dbReference type="InterPro" id="IPR039425">
    <property type="entry name" value="RNA_pol_sigma-70-like"/>
</dbReference>
<name>A0A9X3NC78_9ACTN</name>
<dbReference type="EMBL" id="JAPDDP010000054">
    <property type="protein sequence ID" value="MDA0183449.1"/>
    <property type="molecule type" value="Genomic_DNA"/>
</dbReference>
<comment type="caution">
    <text evidence="8">The sequence shown here is derived from an EMBL/GenBank/DDBJ whole genome shotgun (WGS) entry which is preliminary data.</text>
</comment>
<dbReference type="Gene3D" id="1.10.1740.10">
    <property type="match status" value="1"/>
</dbReference>
<dbReference type="Pfam" id="PF08281">
    <property type="entry name" value="Sigma70_r4_2"/>
    <property type="match status" value="1"/>
</dbReference>
<evidence type="ECO:0000256" key="1">
    <source>
        <dbReference type="ARBA" id="ARBA00010641"/>
    </source>
</evidence>
<dbReference type="PANTHER" id="PTHR43133">
    <property type="entry name" value="RNA POLYMERASE ECF-TYPE SIGMA FACTO"/>
    <property type="match status" value="1"/>
</dbReference>
<dbReference type="PANTHER" id="PTHR43133:SF8">
    <property type="entry name" value="RNA POLYMERASE SIGMA FACTOR HI_1459-RELATED"/>
    <property type="match status" value="1"/>
</dbReference>
<keyword evidence="9" id="KW-1185">Reference proteome</keyword>
<dbReference type="Proteomes" id="UP001147653">
    <property type="component" value="Unassembled WGS sequence"/>
</dbReference>
<keyword evidence="2" id="KW-0805">Transcription regulation</keyword>
<dbReference type="InterPro" id="IPR013324">
    <property type="entry name" value="RNA_pol_sigma_r3/r4-like"/>
</dbReference>
<dbReference type="GO" id="GO:0006352">
    <property type="term" value="P:DNA-templated transcription initiation"/>
    <property type="evidence" value="ECO:0007669"/>
    <property type="project" value="InterPro"/>
</dbReference>
<dbReference type="InterPro" id="IPR013325">
    <property type="entry name" value="RNA_pol_sigma_r2"/>
</dbReference>
<dbReference type="InterPro" id="IPR014284">
    <property type="entry name" value="RNA_pol_sigma-70_dom"/>
</dbReference>
<comment type="similarity">
    <text evidence="1">Belongs to the sigma-70 factor family. ECF subfamily.</text>
</comment>
<dbReference type="InterPro" id="IPR007627">
    <property type="entry name" value="RNA_pol_sigma70_r2"/>
</dbReference>
<evidence type="ECO:0000256" key="4">
    <source>
        <dbReference type="ARBA" id="ARBA00023125"/>
    </source>
</evidence>
<keyword evidence="3" id="KW-0731">Sigma factor</keyword>
<evidence type="ECO:0000256" key="5">
    <source>
        <dbReference type="ARBA" id="ARBA00023163"/>
    </source>
</evidence>
<keyword evidence="5" id="KW-0804">Transcription</keyword>
<reference evidence="8" key="1">
    <citation type="submission" date="2022-10" db="EMBL/GenBank/DDBJ databases">
        <title>The WGS of Solirubrobacter phytolaccae KCTC 29190.</title>
        <authorList>
            <person name="Jiang Z."/>
        </authorList>
    </citation>
    <scope>NUCLEOTIDE SEQUENCE</scope>
    <source>
        <strain evidence="8">KCTC 29190</strain>
    </source>
</reference>
<evidence type="ECO:0000259" key="6">
    <source>
        <dbReference type="Pfam" id="PF04542"/>
    </source>
</evidence>
<keyword evidence="4" id="KW-0238">DNA-binding</keyword>
<organism evidence="8 9">
    <name type="scientific">Solirubrobacter phytolaccae</name>
    <dbReference type="NCBI Taxonomy" id="1404360"/>
    <lineage>
        <taxon>Bacteria</taxon>
        <taxon>Bacillati</taxon>
        <taxon>Actinomycetota</taxon>
        <taxon>Thermoleophilia</taxon>
        <taxon>Solirubrobacterales</taxon>
        <taxon>Solirubrobacteraceae</taxon>
        <taxon>Solirubrobacter</taxon>
    </lineage>
</organism>
<feature type="domain" description="RNA polymerase sigma-70 region 2" evidence="6">
    <location>
        <begin position="19"/>
        <end position="86"/>
    </location>
</feature>
<proteinExistence type="inferred from homology"/>
<dbReference type="InterPro" id="IPR036388">
    <property type="entry name" value="WH-like_DNA-bd_sf"/>
</dbReference>
<sequence>MATSDEQLLKGGPASFGEFYARHERAVFRFFYRRVYDAEVAADLSAECFAAALLGAERYRGEDGAPAVAWLFGIARNVLRRSAEQRRVESRARARLGMPPLVLEDDTLAALDRIHAGQLMEHALTYLPADQAEAVRARIVDEREYEDIARELRTSEAVVRKRVSRGLSALRRRVEDRA</sequence>
<evidence type="ECO:0000256" key="2">
    <source>
        <dbReference type="ARBA" id="ARBA00023015"/>
    </source>
</evidence>
<evidence type="ECO:0000256" key="3">
    <source>
        <dbReference type="ARBA" id="ARBA00023082"/>
    </source>
</evidence>
<accession>A0A9X3NC78</accession>
<dbReference type="AlphaFoldDB" id="A0A9X3NC78"/>
<feature type="domain" description="RNA polymerase sigma factor 70 region 4 type 2" evidence="7">
    <location>
        <begin position="119"/>
        <end position="170"/>
    </location>
</feature>
<dbReference type="Gene3D" id="1.10.10.10">
    <property type="entry name" value="Winged helix-like DNA-binding domain superfamily/Winged helix DNA-binding domain"/>
    <property type="match status" value="1"/>
</dbReference>
<dbReference type="GO" id="GO:0016987">
    <property type="term" value="F:sigma factor activity"/>
    <property type="evidence" value="ECO:0007669"/>
    <property type="project" value="UniProtKB-KW"/>
</dbReference>
<evidence type="ECO:0000259" key="7">
    <source>
        <dbReference type="Pfam" id="PF08281"/>
    </source>
</evidence>
<dbReference type="NCBIfam" id="TIGR02937">
    <property type="entry name" value="sigma70-ECF"/>
    <property type="match status" value="1"/>
</dbReference>
<dbReference type="Pfam" id="PF04542">
    <property type="entry name" value="Sigma70_r2"/>
    <property type="match status" value="1"/>
</dbReference>
<dbReference type="GO" id="GO:0003677">
    <property type="term" value="F:DNA binding"/>
    <property type="evidence" value="ECO:0007669"/>
    <property type="project" value="UniProtKB-KW"/>
</dbReference>
<evidence type="ECO:0000313" key="9">
    <source>
        <dbReference type="Proteomes" id="UP001147653"/>
    </source>
</evidence>
<evidence type="ECO:0000313" key="8">
    <source>
        <dbReference type="EMBL" id="MDA0183449.1"/>
    </source>
</evidence>
<dbReference type="SUPFAM" id="SSF88659">
    <property type="entry name" value="Sigma3 and sigma4 domains of RNA polymerase sigma factors"/>
    <property type="match status" value="1"/>
</dbReference>